<evidence type="ECO:0000256" key="1">
    <source>
        <dbReference type="ARBA" id="ARBA00010211"/>
    </source>
</evidence>
<evidence type="ECO:0000313" key="5">
    <source>
        <dbReference type="EMBL" id="EHO40842.1"/>
    </source>
</evidence>
<dbReference type="SUPFAM" id="SSF56529">
    <property type="entry name" value="FAH"/>
    <property type="match status" value="1"/>
</dbReference>
<dbReference type="OrthoDB" id="9805307at2"/>
<protein>
    <submittedName>
        <fullName evidence="4">2-keto-4-pentenoate hydratase/2-oxohepta-3-ene-1,7-dioic acid hydratase (Catechol pathway)</fullName>
    </submittedName>
    <submittedName>
        <fullName evidence="5">Fumarylacetoacetate (FAA) hydrolase</fullName>
    </submittedName>
</protein>
<dbReference type="PANTHER" id="PTHR11820:SF7">
    <property type="entry name" value="ACYLPYRUVASE FAHD1, MITOCHONDRIAL"/>
    <property type="match status" value="1"/>
</dbReference>
<dbReference type="NCBIfam" id="NF007967">
    <property type="entry name" value="PRK10691.1"/>
    <property type="match status" value="1"/>
</dbReference>
<dbReference type="FunFam" id="3.90.850.10:FF:000002">
    <property type="entry name" value="2-hydroxyhepta-2,4-diene-1,7-dioate isomerase"/>
    <property type="match status" value="1"/>
</dbReference>
<dbReference type="EMBL" id="CM001402">
    <property type="protein sequence ID" value="EHO40842.1"/>
    <property type="molecule type" value="Genomic_DNA"/>
</dbReference>
<evidence type="ECO:0000259" key="3">
    <source>
        <dbReference type="Pfam" id="PF01557"/>
    </source>
</evidence>
<dbReference type="InterPro" id="IPR036663">
    <property type="entry name" value="Fumarylacetoacetase_C_sf"/>
</dbReference>
<dbReference type="Proteomes" id="UP000004671">
    <property type="component" value="Chromosome"/>
</dbReference>
<keyword evidence="2" id="KW-0479">Metal-binding</keyword>
<evidence type="ECO:0000256" key="2">
    <source>
        <dbReference type="ARBA" id="ARBA00022723"/>
    </source>
</evidence>
<dbReference type="EMBL" id="CP018099">
    <property type="protein sequence ID" value="APF20657.1"/>
    <property type="molecule type" value="Genomic_DNA"/>
</dbReference>
<evidence type="ECO:0000313" key="6">
    <source>
        <dbReference type="Proteomes" id="UP000004671"/>
    </source>
</evidence>
<dbReference type="KEGG" id="caby:Cabys_3912"/>
<organism evidence="5 6">
    <name type="scientific">Caldithrix abyssi DSM 13497</name>
    <dbReference type="NCBI Taxonomy" id="880073"/>
    <lineage>
        <taxon>Bacteria</taxon>
        <taxon>Pseudomonadati</taxon>
        <taxon>Calditrichota</taxon>
        <taxon>Calditrichia</taxon>
        <taxon>Calditrichales</taxon>
        <taxon>Calditrichaceae</taxon>
        <taxon>Caldithrix</taxon>
    </lineage>
</organism>
<dbReference type="GO" id="GO:0018773">
    <property type="term" value="F:acetylpyruvate hydrolase activity"/>
    <property type="evidence" value="ECO:0007669"/>
    <property type="project" value="TreeGrafter"/>
</dbReference>
<dbReference type="GO" id="GO:0016853">
    <property type="term" value="F:isomerase activity"/>
    <property type="evidence" value="ECO:0007669"/>
    <property type="project" value="UniProtKB-ARBA"/>
</dbReference>
<reference evidence="5 6" key="1">
    <citation type="submission" date="2011-09" db="EMBL/GenBank/DDBJ databases">
        <title>The permanent draft genome of Caldithrix abyssi DSM 13497.</title>
        <authorList>
            <consortium name="US DOE Joint Genome Institute (JGI-PGF)"/>
            <person name="Lucas S."/>
            <person name="Han J."/>
            <person name="Lapidus A."/>
            <person name="Bruce D."/>
            <person name="Goodwin L."/>
            <person name="Pitluck S."/>
            <person name="Peters L."/>
            <person name="Kyrpides N."/>
            <person name="Mavromatis K."/>
            <person name="Ivanova N."/>
            <person name="Mikhailova N."/>
            <person name="Chertkov O."/>
            <person name="Detter J.C."/>
            <person name="Tapia R."/>
            <person name="Han C."/>
            <person name="Land M."/>
            <person name="Hauser L."/>
            <person name="Markowitz V."/>
            <person name="Cheng J.-F."/>
            <person name="Hugenholtz P."/>
            <person name="Woyke T."/>
            <person name="Wu D."/>
            <person name="Spring S."/>
            <person name="Brambilla E."/>
            <person name="Klenk H.-P."/>
            <person name="Eisen J.A."/>
        </authorList>
    </citation>
    <scope>NUCLEOTIDE SEQUENCE [LARGE SCALE GENOMIC DNA]</scope>
    <source>
        <strain evidence="5 6">DSM 13497</strain>
    </source>
</reference>
<gene>
    <name evidence="4" type="ORF">Cabys_3912</name>
    <name evidence="5" type="ORF">Calab_1216</name>
</gene>
<dbReference type="Pfam" id="PF01557">
    <property type="entry name" value="FAA_hydrolase"/>
    <property type="match status" value="1"/>
</dbReference>
<evidence type="ECO:0000313" key="7">
    <source>
        <dbReference type="Proteomes" id="UP000183868"/>
    </source>
</evidence>
<comment type="similarity">
    <text evidence="1">Belongs to the FAH family.</text>
</comment>
<dbReference type="RefSeq" id="WP_006927901.1">
    <property type="nucleotide sequence ID" value="NZ_CM001402.1"/>
</dbReference>
<evidence type="ECO:0000313" key="4">
    <source>
        <dbReference type="EMBL" id="APF20657.1"/>
    </source>
</evidence>
<dbReference type="eggNOG" id="COG0179">
    <property type="taxonomic scope" value="Bacteria"/>
</dbReference>
<keyword evidence="5" id="KW-0378">Hydrolase</keyword>
<dbReference type="PaxDb" id="880073-Calab_1216"/>
<dbReference type="Proteomes" id="UP000183868">
    <property type="component" value="Chromosome"/>
</dbReference>
<name>H1XXW7_CALAY</name>
<reference evidence="4 7" key="2">
    <citation type="submission" date="2016-11" db="EMBL/GenBank/DDBJ databases">
        <title>Genomic analysis of Caldithrix abyssi and proposal of a novel bacterial phylum Caldithrichaeota.</title>
        <authorList>
            <person name="Kublanov I."/>
            <person name="Sigalova O."/>
            <person name="Gavrilov S."/>
            <person name="Lebedinsky A."/>
            <person name="Ivanova N."/>
            <person name="Daum C."/>
            <person name="Reddy T."/>
            <person name="Klenk H.P."/>
            <person name="Goker M."/>
            <person name="Reva O."/>
            <person name="Miroshnichenko M."/>
            <person name="Kyprides N."/>
            <person name="Woyke T."/>
            <person name="Gelfand M."/>
        </authorList>
    </citation>
    <scope>NUCLEOTIDE SEQUENCE [LARGE SCALE GENOMIC DNA]</scope>
    <source>
        <strain evidence="4 7">LF13</strain>
    </source>
</reference>
<feature type="domain" description="Fumarylacetoacetase-like C-terminal" evidence="3">
    <location>
        <begin position="16"/>
        <end position="216"/>
    </location>
</feature>
<dbReference type="AlphaFoldDB" id="H1XXW7"/>
<sequence>MNTVRLIEDGHFTPSKIIGVGLNYSEHIAEMKSKRSDEPVIFIKPNSALCRIYEPIAIPLHYGAVHHEIELAVLIGKTGFEISEAQAMDYVAGFGIALDLTLRDVQKRAKDQGRPWAIAKGFKNACPISDFFKKEQIQNPQNLELKLIVNGQLRQKGNTNQMLFKIPELIVYVSKFFPLETGDILLTGTPSGVGPLQPGDMVEVEIESIANVQTKIVGWSHER</sequence>
<keyword evidence="6" id="KW-1185">Reference proteome</keyword>
<proteinExistence type="inferred from homology"/>
<dbReference type="Gene3D" id="3.90.850.10">
    <property type="entry name" value="Fumarylacetoacetase-like, C-terminal domain"/>
    <property type="match status" value="1"/>
</dbReference>
<dbReference type="HOGENOM" id="CLU_028458_5_0_0"/>
<dbReference type="PANTHER" id="PTHR11820">
    <property type="entry name" value="ACYLPYRUVASE"/>
    <property type="match status" value="1"/>
</dbReference>
<dbReference type="STRING" id="880073.Cabys_3912"/>
<accession>H1XXW7</accession>
<dbReference type="FunCoup" id="H1XXW7">
    <property type="interactions" value="379"/>
</dbReference>
<dbReference type="InterPro" id="IPR011234">
    <property type="entry name" value="Fumarylacetoacetase-like_C"/>
</dbReference>
<dbReference type="GO" id="GO:0046872">
    <property type="term" value="F:metal ion binding"/>
    <property type="evidence" value="ECO:0007669"/>
    <property type="project" value="UniProtKB-KW"/>
</dbReference>
<dbReference type="GO" id="GO:0019752">
    <property type="term" value="P:carboxylic acid metabolic process"/>
    <property type="evidence" value="ECO:0007669"/>
    <property type="project" value="UniProtKB-ARBA"/>
</dbReference>